<evidence type="ECO:0000259" key="2">
    <source>
        <dbReference type="PROSITE" id="PS50937"/>
    </source>
</evidence>
<dbReference type="SUPFAM" id="SSF46955">
    <property type="entry name" value="Putative DNA-binding domain"/>
    <property type="match status" value="1"/>
</dbReference>
<feature type="domain" description="HTH merR-type" evidence="2">
    <location>
        <begin position="6"/>
        <end position="76"/>
    </location>
</feature>
<keyword evidence="1 3" id="KW-0238">DNA-binding</keyword>
<dbReference type="InterPro" id="IPR009061">
    <property type="entry name" value="DNA-bd_dom_put_sf"/>
</dbReference>
<sequence>MTDDDLLLPGEFGRLTWLSPKALRLYAARGLLPPRRIDPATGYRRYGRDQIPRARRIAMLRRMEVPLDRLEPLLDLPPERLPGRLRELLHDRAARLRRHAEVVEDLARGVESLEDLTARVALRDVPGRKLLAREIRVRVSALDEAVTTTERALRRHLEQVGAGDDAPLLVFFHGLVTEDGDGPVEIAIPFTGVLEPVDDLRIRWAAPHREAFIAVTGEERAYPHVMSAYDAVACWVTGRPGLALTGSPLETYTDGGASMDVAFPVVETEG</sequence>
<dbReference type="Gene3D" id="1.10.1660.10">
    <property type="match status" value="1"/>
</dbReference>
<dbReference type="InterPro" id="IPR047057">
    <property type="entry name" value="MerR_fam"/>
</dbReference>
<dbReference type="InterPro" id="IPR011256">
    <property type="entry name" value="Reg_factor_effector_dom_sf"/>
</dbReference>
<proteinExistence type="predicted"/>
<dbReference type="PROSITE" id="PS50937">
    <property type="entry name" value="HTH_MERR_2"/>
    <property type="match status" value="1"/>
</dbReference>
<keyword evidence="4" id="KW-1185">Reference proteome</keyword>
<name>A0A562VD70_9ACTN</name>
<dbReference type="AlphaFoldDB" id="A0A562VD70"/>
<dbReference type="InterPro" id="IPR000551">
    <property type="entry name" value="MerR-type_HTH_dom"/>
</dbReference>
<evidence type="ECO:0000313" key="4">
    <source>
        <dbReference type="Proteomes" id="UP000321617"/>
    </source>
</evidence>
<dbReference type="SMART" id="SM00422">
    <property type="entry name" value="HTH_MERR"/>
    <property type="match status" value="1"/>
</dbReference>
<dbReference type="Gene3D" id="3.20.80.10">
    <property type="entry name" value="Regulatory factor, effector binding domain"/>
    <property type="match status" value="1"/>
</dbReference>
<dbReference type="GO" id="GO:0003700">
    <property type="term" value="F:DNA-binding transcription factor activity"/>
    <property type="evidence" value="ECO:0007669"/>
    <property type="project" value="InterPro"/>
</dbReference>
<evidence type="ECO:0000256" key="1">
    <source>
        <dbReference type="ARBA" id="ARBA00023125"/>
    </source>
</evidence>
<dbReference type="PANTHER" id="PTHR30204:SF97">
    <property type="entry name" value="MERR FAMILY REGULATORY PROTEIN"/>
    <property type="match status" value="1"/>
</dbReference>
<dbReference type="PANTHER" id="PTHR30204">
    <property type="entry name" value="REDOX-CYCLING DRUG-SENSING TRANSCRIPTIONAL ACTIVATOR SOXR"/>
    <property type="match status" value="1"/>
</dbReference>
<organism evidence="3 4">
    <name type="scientific">Stackebrandtia albiflava</name>
    <dbReference type="NCBI Taxonomy" id="406432"/>
    <lineage>
        <taxon>Bacteria</taxon>
        <taxon>Bacillati</taxon>
        <taxon>Actinomycetota</taxon>
        <taxon>Actinomycetes</taxon>
        <taxon>Glycomycetales</taxon>
        <taxon>Glycomycetaceae</taxon>
        <taxon>Stackebrandtia</taxon>
    </lineage>
</organism>
<reference evidence="3 4" key="1">
    <citation type="journal article" date="2013" name="Stand. Genomic Sci.">
        <title>Genomic Encyclopedia of Type Strains, Phase I: The one thousand microbial genomes (KMG-I) project.</title>
        <authorList>
            <person name="Kyrpides N.C."/>
            <person name="Woyke T."/>
            <person name="Eisen J.A."/>
            <person name="Garrity G."/>
            <person name="Lilburn T.G."/>
            <person name="Beck B.J."/>
            <person name="Whitman W.B."/>
            <person name="Hugenholtz P."/>
            <person name="Klenk H.P."/>
        </authorList>
    </citation>
    <scope>NUCLEOTIDE SEQUENCE [LARGE SCALE GENOMIC DNA]</scope>
    <source>
        <strain evidence="3 4">DSM 45044</strain>
    </source>
</reference>
<gene>
    <name evidence="3" type="ORF">LX16_1475</name>
</gene>
<evidence type="ECO:0000313" key="3">
    <source>
        <dbReference type="EMBL" id="TWJ15761.1"/>
    </source>
</evidence>
<dbReference type="Proteomes" id="UP000321617">
    <property type="component" value="Unassembled WGS sequence"/>
</dbReference>
<dbReference type="EMBL" id="VLLL01000005">
    <property type="protein sequence ID" value="TWJ15761.1"/>
    <property type="molecule type" value="Genomic_DNA"/>
</dbReference>
<accession>A0A562VD70</accession>
<protein>
    <submittedName>
        <fullName evidence="3">DNA-binding transcriptional MerR regulator</fullName>
    </submittedName>
</protein>
<dbReference type="RefSeq" id="WP_147134991.1">
    <property type="nucleotide sequence ID" value="NZ_BAABIJ010000001.1"/>
</dbReference>
<comment type="caution">
    <text evidence="3">The sequence shown here is derived from an EMBL/GenBank/DDBJ whole genome shotgun (WGS) entry which is preliminary data.</text>
</comment>
<dbReference type="GO" id="GO:0003677">
    <property type="term" value="F:DNA binding"/>
    <property type="evidence" value="ECO:0007669"/>
    <property type="project" value="UniProtKB-KW"/>
</dbReference>
<dbReference type="OrthoDB" id="7849865at2"/>
<dbReference type="Pfam" id="PF13411">
    <property type="entry name" value="MerR_1"/>
    <property type="match status" value="1"/>
</dbReference>